<evidence type="ECO:0000313" key="2">
    <source>
        <dbReference type="Proteomes" id="UP001595690"/>
    </source>
</evidence>
<proteinExistence type="predicted"/>
<organism evidence="1 2">
    <name type="scientific">Lentzea rhizosphaerae</name>
    <dbReference type="NCBI Taxonomy" id="2041025"/>
    <lineage>
        <taxon>Bacteria</taxon>
        <taxon>Bacillati</taxon>
        <taxon>Actinomycetota</taxon>
        <taxon>Actinomycetes</taxon>
        <taxon>Pseudonocardiales</taxon>
        <taxon>Pseudonocardiaceae</taxon>
        <taxon>Lentzea</taxon>
    </lineage>
</organism>
<sequence>MWATGLNVTYEVKNVGAIACQGDVLLGSAPIEHSERIGEVGSGKWFGIGMSASPQTAYVPGVVPDVACILDLYANDHLQWIDRRGTVDREVFLSVQNRAAKPCDGKFVLSSI</sequence>
<reference evidence="2" key="1">
    <citation type="journal article" date="2019" name="Int. J. Syst. Evol. Microbiol.">
        <title>The Global Catalogue of Microorganisms (GCM) 10K type strain sequencing project: providing services to taxonomists for standard genome sequencing and annotation.</title>
        <authorList>
            <consortium name="The Broad Institute Genomics Platform"/>
            <consortium name="The Broad Institute Genome Sequencing Center for Infectious Disease"/>
            <person name="Wu L."/>
            <person name="Ma J."/>
        </authorList>
    </citation>
    <scope>NUCLEOTIDE SEQUENCE [LARGE SCALE GENOMIC DNA]</scope>
    <source>
        <strain evidence="2">CGMCC 4.7405</strain>
    </source>
</reference>
<accession>A0ABV8BTT0</accession>
<gene>
    <name evidence="1" type="ORF">ACFOWZ_19645</name>
</gene>
<evidence type="ECO:0000313" key="1">
    <source>
        <dbReference type="EMBL" id="MFC3893693.1"/>
    </source>
</evidence>
<comment type="caution">
    <text evidence="1">The sequence shown here is derived from an EMBL/GenBank/DDBJ whole genome shotgun (WGS) entry which is preliminary data.</text>
</comment>
<name>A0ABV8BTT0_9PSEU</name>
<protein>
    <submittedName>
        <fullName evidence="1">Uncharacterized protein</fullName>
    </submittedName>
</protein>
<dbReference type="RefSeq" id="WP_382374415.1">
    <property type="nucleotide sequence ID" value="NZ_JBHRZI010000015.1"/>
</dbReference>
<keyword evidence="2" id="KW-1185">Reference proteome</keyword>
<dbReference type="Proteomes" id="UP001595690">
    <property type="component" value="Unassembled WGS sequence"/>
</dbReference>
<dbReference type="EMBL" id="JBHRZI010000015">
    <property type="protein sequence ID" value="MFC3893693.1"/>
    <property type="molecule type" value="Genomic_DNA"/>
</dbReference>